<dbReference type="InterPro" id="IPR011037">
    <property type="entry name" value="Pyrv_Knase-like_insert_dom_sf"/>
</dbReference>
<dbReference type="Pfam" id="PF03473">
    <property type="entry name" value="MOSC"/>
    <property type="match status" value="1"/>
</dbReference>
<name>A0AAU7N235_9FLAO</name>
<evidence type="ECO:0000313" key="2">
    <source>
        <dbReference type="EMBL" id="XBQ24718.1"/>
    </source>
</evidence>
<protein>
    <submittedName>
        <fullName evidence="2">MOSC domain-containing protein</fullName>
    </submittedName>
</protein>
<dbReference type="InterPro" id="IPR005302">
    <property type="entry name" value="MoCF_Sase_C"/>
</dbReference>
<evidence type="ECO:0000259" key="1">
    <source>
        <dbReference type="PROSITE" id="PS51340"/>
    </source>
</evidence>
<gene>
    <name evidence="2" type="ORF">ABNE31_07325</name>
</gene>
<dbReference type="PANTHER" id="PTHR30212:SF2">
    <property type="entry name" value="PROTEIN YIIM"/>
    <property type="match status" value="1"/>
</dbReference>
<organism evidence="2">
    <name type="scientific">Flagellimonas sp. MMG031</name>
    <dbReference type="NCBI Taxonomy" id="3158549"/>
    <lineage>
        <taxon>Bacteria</taxon>
        <taxon>Pseudomonadati</taxon>
        <taxon>Bacteroidota</taxon>
        <taxon>Flavobacteriia</taxon>
        <taxon>Flavobacteriales</taxon>
        <taxon>Flavobacteriaceae</taxon>
        <taxon>Flagellimonas</taxon>
    </lineage>
</organism>
<dbReference type="GO" id="GO:0030151">
    <property type="term" value="F:molybdenum ion binding"/>
    <property type="evidence" value="ECO:0007669"/>
    <property type="project" value="InterPro"/>
</dbReference>
<sequence>MKVISTNLGEPTKINWNGKQTLTGIYKYPVDQPIYMDTEDVQGDTVVDRKYHGGIYKACYLFSADHYDYWKAKYPQLEWDWGMFGENLTIQGLDETQLKIGSTYRLGTALVQISQPREPCYKLGIRFGNQGILKQFIDHGRPGTYIRVMEPGTVSKGDSMELVTASESPLTIAQFYELLFAKEKDQHVLQQALHNEALPLGKREKLQKWA</sequence>
<dbReference type="EMBL" id="CP157804">
    <property type="protein sequence ID" value="XBQ24718.1"/>
    <property type="molecule type" value="Genomic_DNA"/>
</dbReference>
<proteinExistence type="predicted"/>
<dbReference type="GO" id="GO:0030170">
    <property type="term" value="F:pyridoxal phosphate binding"/>
    <property type="evidence" value="ECO:0007669"/>
    <property type="project" value="InterPro"/>
</dbReference>
<dbReference type="SUPFAM" id="SSF50800">
    <property type="entry name" value="PK beta-barrel domain-like"/>
    <property type="match status" value="1"/>
</dbReference>
<feature type="domain" description="MOSC" evidence="1">
    <location>
        <begin position="28"/>
        <end position="163"/>
    </location>
</feature>
<dbReference type="Gene3D" id="2.40.33.20">
    <property type="entry name" value="PK beta-barrel domain-like"/>
    <property type="match status" value="1"/>
</dbReference>
<accession>A0AAU7N235</accession>
<reference evidence="2" key="1">
    <citation type="submission" date="2024-05" db="EMBL/GenBank/DDBJ databases">
        <title>Draft Genome Sequences of Flagellimonas sp. MMG031 and Marinobacter sp. MMG032 Isolated from the dinoflagellate Symbiodinium pilosum.</title>
        <authorList>
            <person name="Shikuma N.J."/>
            <person name="Farrell M.V."/>
        </authorList>
    </citation>
    <scope>NUCLEOTIDE SEQUENCE</scope>
    <source>
        <strain evidence="2">MMG031</strain>
    </source>
</reference>
<dbReference type="RefSeq" id="WP_349352885.1">
    <property type="nucleotide sequence ID" value="NZ_CP157804.1"/>
</dbReference>
<dbReference type="PANTHER" id="PTHR30212">
    <property type="entry name" value="PROTEIN YIIM"/>
    <property type="match status" value="1"/>
</dbReference>
<dbReference type="GO" id="GO:0003824">
    <property type="term" value="F:catalytic activity"/>
    <property type="evidence" value="ECO:0007669"/>
    <property type="project" value="InterPro"/>
</dbReference>
<dbReference type="InterPro" id="IPR052353">
    <property type="entry name" value="Benzoxazolinone_Detox_Enz"/>
</dbReference>
<dbReference type="KEGG" id="fld:ABNE31_07325"/>
<dbReference type="PROSITE" id="PS51340">
    <property type="entry name" value="MOSC"/>
    <property type="match status" value="1"/>
</dbReference>
<dbReference type="AlphaFoldDB" id="A0AAU7N235"/>